<keyword evidence="2" id="KW-0805">Transcription regulation</keyword>
<feature type="modified residue" description="4-aspartylphosphate" evidence="5">
    <location>
        <position position="53"/>
    </location>
</feature>
<sequence length="388" mass="44928">MKALVIDDEQPSIDIMKLMLVKDGRLEIAGAFSNPAEALACLPQLKPDVVFLDVNMPIINGLELGERINELDEDIELVYVTAYDQYALEAFRLNAIDYILKPYTPEHLGRTINRLFKRRGLTGIAASQQTPPLSAPSPVDFPRICSLGGFKVIGQNSPGVPAKWRTAKTEELMAYLYLNKNKSIPKWELMDAIWPNSPAEQAHSHLHTTLYKIRKTLRELMIDAPITFKNGCYYMEIRQPLACDLEQFEQFAQADEPLIERNLPTYLHILSMYEGDLYKGLDYSWCLPAREYYRELFTRMSGRLLDYLMASGDYTSAEAYIHKAQSKVGWDEKIHETQLRIYFLRKDRVSLVRHYHKMTEQLYHELGLEPQESTRQQYLHMLEQLKNV</sequence>
<dbReference type="InterPro" id="IPR005158">
    <property type="entry name" value="BTAD"/>
</dbReference>
<dbReference type="PROSITE" id="PS50110">
    <property type="entry name" value="RESPONSE_REGULATORY"/>
    <property type="match status" value="1"/>
</dbReference>
<gene>
    <name evidence="7" type="ORF">WMW72_09000</name>
</gene>
<dbReference type="SMART" id="SM00448">
    <property type="entry name" value="REC"/>
    <property type="match status" value="1"/>
</dbReference>
<keyword evidence="1" id="KW-0902">Two-component regulatory system</keyword>
<comment type="caution">
    <text evidence="7">The sequence shown here is derived from an EMBL/GenBank/DDBJ whole genome shotgun (WGS) entry which is preliminary data.</text>
</comment>
<evidence type="ECO:0000313" key="8">
    <source>
        <dbReference type="Proteomes" id="UP001469365"/>
    </source>
</evidence>
<dbReference type="InterPro" id="IPR051677">
    <property type="entry name" value="AfsR-DnrI-RedD_regulator"/>
</dbReference>
<evidence type="ECO:0000256" key="2">
    <source>
        <dbReference type="ARBA" id="ARBA00023015"/>
    </source>
</evidence>
<evidence type="ECO:0000256" key="5">
    <source>
        <dbReference type="PROSITE-ProRule" id="PRU00169"/>
    </source>
</evidence>
<dbReference type="Gene3D" id="3.40.50.2300">
    <property type="match status" value="1"/>
</dbReference>
<evidence type="ECO:0000256" key="3">
    <source>
        <dbReference type="ARBA" id="ARBA00023125"/>
    </source>
</evidence>
<dbReference type="PANTHER" id="PTHR35807">
    <property type="entry name" value="TRANSCRIPTIONAL REGULATOR REDD-RELATED"/>
    <property type="match status" value="1"/>
</dbReference>
<proteinExistence type="predicted"/>
<dbReference type="Pfam" id="PF03704">
    <property type="entry name" value="BTAD"/>
    <property type="match status" value="1"/>
</dbReference>
<evidence type="ECO:0000313" key="7">
    <source>
        <dbReference type="EMBL" id="MEK8128037.1"/>
    </source>
</evidence>
<dbReference type="Gene3D" id="1.10.10.10">
    <property type="entry name" value="Winged helix-like DNA-binding domain superfamily/Winged helix DNA-binding domain"/>
    <property type="match status" value="1"/>
</dbReference>
<dbReference type="Pfam" id="PF00072">
    <property type="entry name" value="Response_reg"/>
    <property type="match status" value="1"/>
</dbReference>
<reference evidence="7 8" key="1">
    <citation type="submission" date="2024-04" db="EMBL/GenBank/DDBJ databases">
        <title>draft genome sequnece of Paenibacillus filicis.</title>
        <authorList>
            <person name="Kim D.-U."/>
        </authorList>
    </citation>
    <scope>NUCLEOTIDE SEQUENCE [LARGE SCALE GENOMIC DNA]</scope>
    <source>
        <strain evidence="7 8">KACC14197</strain>
    </source>
</reference>
<keyword evidence="4" id="KW-0804">Transcription</keyword>
<dbReference type="EMBL" id="JBBPCC010000004">
    <property type="protein sequence ID" value="MEK8128037.1"/>
    <property type="molecule type" value="Genomic_DNA"/>
</dbReference>
<dbReference type="InterPro" id="IPR001789">
    <property type="entry name" value="Sig_transdc_resp-reg_receiver"/>
</dbReference>
<dbReference type="SUPFAM" id="SSF48452">
    <property type="entry name" value="TPR-like"/>
    <property type="match status" value="1"/>
</dbReference>
<keyword evidence="5" id="KW-0597">Phosphoprotein</keyword>
<keyword evidence="8" id="KW-1185">Reference proteome</keyword>
<evidence type="ECO:0000256" key="1">
    <source>
        <dbReference type="ARBA" id="ARBA00023012"/>
    </source>
</evidence>
<dbReference type="Proteomes" id="UP001469365">
    <property type="component" value="Unassembled WGS sequence"/>
</dbReference>
<dbReference type="SUPFAM" id="SSF52172">
    <property type="entry name" value="CheY-like"/>
    <property type="match status" value="1"/>
</dbReference>
<dbReference type="RefSeq" id="WP_341415097.1">
    <property type="nucleotide sequence ID" value="NZ_JBBPCC010000004.1"/>
</dbReference>
<dbReference type="InterPro" id="IPR011006">
    <property type="entry name" value="CheY-like_superfamily"/>
</dbReference>
<dbReference type="InterPro" id="IPR011990">
    <property type="entry name" value="TPR-like_helical_dom_sf"/>
</dbReference>
<dbReference type="SMART" id="SM01043">
    <property type="entry name" value="BTAD"/>
    <property type="match status" value="1"/>
</dbReference>
<keyword evidence="3" id="KW-0238">DNA-binding</keyword>
<evidence type="ECO:0000259" key="6">
    <source>
        <dbReference type="PROSITE" id="PS50110"/>
    </source>
</evidence>
<organism evidence="7 8">
    <name type="scientific">Paenibacillus filicis</name>
    <dbReference type="NCBI Taxonomy" id="669464"/>
    <lineage>
        <taxon>Bacteria</taxon>
        <taxon>Bacillati</taxon>
        <taxon>Bacillota</taxon>
        <taxon>Bacilli</taxon>
        <taxon>Bacillales</taxon>
        <taxon>Paenibacillaceae</taxon>
        <taxon>Paenibacillus</taxon>
    </lineage>
</organism>
<evidence type="ECO:0000256" key="4">
    <source>
        <dbReference type="ARBA" id="ARBA00023163"/>
    </source>
</evidence>
<dbReference type="Gene3D" id="1.25.40.10">
    <property type="entry name" value="Tetratricopeptide repeat domain"/>
    <property type="match status" value="1"/>
</dbReference>
<dbReference type="InterPro" id="IPR036388">
    <property type="entry name" value="WH-like_DNA-bd_sf"/>
</dbReference>
<name>A0ABU9DIP3_9BACL</name>
<feature type="domain" description="Response regulatory" evidence="6">
    <location>
        <begin position="2"/>
        <end position="116"/>
    </location>
</feature>
<protein>
    <submittedName>
        <fullName evidence="7">Response regulator</fullName>
    </submittedName>
</protein>
<dbReference type="InterPro" id="IPR016032">
    <property type="entry name" value="Sig_transdc_resp-reg_C-effctor"/>
</dbReference>
<dbReference type="PANTHER" id="PTHR35807:SF2">
    <property type="entry name" value="TRANSCRIPTIONAL ACTIVATOR DOMAIN"/>
    <property type="match status" value="1"/>
</dbReference>
<accession>A0ABU9DIP3</accession>
<dbReference type="SUPFAM" id="SSF46894">
    <property type="entry name" value="C-terminal effector domain of the bipartite response regulators"/>
    <property type="match status" value="1"/>
</dbReference>